<reference evidence="3" key="1">
    <citation type="submission" date="2014-03" db="EMBL/GenBank/DDBJ databases">
        <title>The Genome Sequence of Puccinia striiformis f. sp. tritici PST-78.</title>
        <authorList>
            <consortium name="The Broad Institute Genome Sequencing Platform"/>
            <person name="Cuomo C."/>
            <person name="Hulbert S."/>
            <person name="Chen X."/>
            <person name="Walker B."/>
            <person name="Young S.K."/>
            <person name="Zeng Q."/>
            <person name="Gargeya S."/>
            <person name="Fitzgerald M."/>
            <person name="Haas B."/>
            <person name="Abouelleil A."/>
            <person name="Alvarado L."/>
            <person name="Arachchi H.M."/>
            <person name="Berlin A.M."/>
            <person name="Chapman S.B."/>
            <person name="Goldberg J."/>
            <person name="Griggs A."/>
            <person name="Gujja S."/>
            <person name="Hansen M."/>
            <person name="Howarth C."/>
            <person name="Imamovic A."/>
            <person name="Larimer J."/>
            <person name="McCowan C."/>
            <person name="Montmayeur A."/>
            <person name="Murphy C."/>
            <person name="Neiman D."/>
            <person name="Pearson M."/>
            <person name="Priest M."/>
            <person name="Roberts A."/>
            <person name="Saif S."/>
            <person name="Shea T."/>
            <person name="Sisk P."/>
            <person name="Sykes S."/>
            <person name="Wortman J."/>
            <person name="Nusbaum C."/>
            <person name="Birren B."/>
        </authorList>
    </citation>
    <scope>NUCLEOTIDE SEQUENCE [LARGE SCALE GENOMIC DNA]</scope>
    <source>
        <strain evidence="3">race PST-78</strain>
    </source>
</reference>
<keyword evidence="3" id="KW-1185">Reference proteome</keyword>
<evidence type="ECO:0008006" key="4">
    <source>
        <dbReference type="Google" id="ProtNLM"/>
    </source>
</evidence>
<feature type="region of interest" description="Disordered" evidence="1">
    <location>
        <begin position="1"/>
        <end position="44"/>
    </location>
</feature>
<comment type="caution">
    <text evidence="2">The sequence shown here is derived from an EMBL/GenBank/DDBJ whole genome shotgun (WGS) entry which is preliminary data.</text>
</comment>
<feature type="non-terminal residue" evidence="2">
    <location>
        <position position="1"/>
    </location>
</feature>
<evidence type="ECO:0000313" key="3">
    <source>
        <dbReference type="Proteomes" id="UP000054564"/>
    </source>
</evidence>
<accession>A0A0L0UNQ2</accession>
<name>A0A0L0UNQ2_9BASI</name>
<evidence type="ECO:0000313" key="2">
    <source>
        <dbReference type="EMBL" id="KNE88707.1"/>
    </source>
</evidence>
<evidence type="ECO:0000256" key="1">
    <source>
        <dbReference type="SAM" id="MobiDB-lite"/>
    </source>
</evidence>
<organism evidence="2 3">
    <name type="scientific">Puccinia striiformis f. sp. tritici PST-78</name>
    <dbReference type="NCBI Taxonomy" id="1165861"/>
    <lineage>
        <taxon>Eukaryota</taxon>
        <taxon>Fungi</taxon>
        <taxon>Dikarya</taxon>
        <taxon>Basidiomycota</taxon>
        <taxon>Pucciniomycotina</taxon>
        <taxon>Pucciniomycetes</taxon>
        <taxon>Pucciniales</taxon>
        <taxon>Pucciniaceae</taxon>
        <taxon>Puccinia</taxon>
    </lineage>
</organism>
<dbReference type="STRING" id="1165861.A0A0L0UNQ2"/>
<dbReference type="AlphaFoldDB" id="A0A0L0UNQ2"/>
<dbReference type="Proteomes" id="UP000054564">
    <property type="component" value="Unassembled WGS sequence"/>
</dbReference>
<feature type="compositionally biased region" description="Acidic residues" evidence="1">
    <location>
        <begin position="20"/>
        <end position="31"/>
    </location>
</feature>
<proteinExistence type="predicted"/>
<gene>
    <name evidence="2" type="ORF">PSTG_17875</name>
</gene>
<protein>
    <recommendedName>
        <fullName evidence="4">hAT-like transposase RNase-H fold domain-containing protein</fullName>
    </recommendedName>
</protein>
<sequence>FDEEDLEDPGDQIRMFTEDGSGDEDEDDDDTGNDHRDTVASNLIDVDEIELEDDDLNEMSDEGEDNRYTTESCKASLAKFRAIARKLNKSPNSKARFKELCQDHECPYCNARQQCESLVLLLAASMDLVEVLQPFYGITLQVSLCGAAWIADIVVFIDQITSHLSSAVSDKCDDYPLALRNACRAGLWLTNKYYTLTDCSPLYRVAMVLHPSFKDEYFKLAKWQPDGSKN</sequence>
<feature type="compositionally biased region" description="Acidic residues" evidence="1">
    <location>
        <begin position="1"/>
        <end position="10"/>
    </location>
</feature>
<dbReference type="EMBL" id="AJIL01001079">
    <property type="protein sequence ID" value="KNE88707.1"/>
    <property type="molecule type" value="Genomic_DNA"/>
</dbReference>